<keyword evidence="3" id="KW-1185">Reference proteome</keyword>
<dbReference type="Pfam" id="PF20233">
    <property type="entry name" value="DUF6590"/>
    <property type="match status" value="1"/>
</dbReference>
<name>A0A6A5WFN7_9PLEO</name>
<evidence type="ECO:0000259" key="1">
    <source>
        <dbReference type="Pfam" id="PF20233"/>
    </source>
</evidence>
<feature type="non-terminal residue" evidence="2">
    <location>
        <position position="1"/>
    </location>
</feature>
<evidence type="ECO:0000313" key="3">
    <source>
        <dbReference type="Proteomes" id="UP000799779"/>
    </source>
</evidence>
<feature type="non-terminal residue" evidence="2">
    <location>
        <position position="142"/>
    </location>
</feature>
<dbReference type="OrthoDB" id="3559580at2759"/>
<dbReference type="AlphaFoldDB" id="A0A6A5WFN7"/>
<dbReference type="Proteomes" id="UP000799779">
    <property type="component" value="Unassembled WGS sequence"/>
</dbReference>
<evidence type="ECO:0000313" key="2">
    <source>
        <dbReference type="EMBL" id="KAF1998971.1"/>
    </source>
</evidence>
<dbReference type="EMBL" id="ML977599">
    <property type="protein sequence ID" value="KAF1998971.1"/>
    <property type="molecule type" value="Genomic_DNA"/>
</dbReference>
<dbReference type="InterPro" id="IPR046497">
    <property type="entry name" value="DUF6590"/>
</dbReference>
<gene>
    <name evidence="2" type="ORF">P154DRAFT_390063</name>
</gene>
<accession>A0A6A5WFN7</accession>
<proteinExistence type="predicted"/>
<reference evidence="2" key="1">
    <citation type="journal article" date="2020" name="Stud. Mycol.">
        <title>101 Dothideomycetes genomes: a test case for predicting lifestyles and emergence of pathogens.</title>
        <authorList>
            <person name="Haridas S."/>
            <person name="Albert R."/>
            <person name="Binder M."/>
            <person name="Bloem J."/>
            <person name="Labutti K."/>
            <person name="Salamov A."/>
            <person name="Andreopoulos B."/>
            <person name="Baker S."/>
            <person name="Barry K."/>
            <person name="Bills G."/>
            <person name="Bluhm B."/>
            <person name="Cannon C."/>
            <person name="Castanera R."/>
            <person name="Culley D."/>
            <person name="Daum C."/>
            <person name="Ezra D."/>
            <person name="Gonzalez J."/>
            <person name="Henrissat B."/>
            <person name="Kuo A."/>
            <person name="Liang C."/>
            <person name="Lipzen A."/>
            <person name="Lutzoni F."/>
            <person name="Magnuson J."/>
            <person name="Mondo S."/>
            <person name="Nolan M."/>
            <person name="Ohm R."/>
            <person name="Pangilinan J."/>
            <person name="Park H.-J."/>
            <person name="Ramirez L."/>
            <person name="Alfaro M."/>
            <person name="Sun H."/>
            <person name="Tritt A."/>
            <person name="Yoshinaga Y."/>
            <person name="Zwiers L.-H."/>
            <person name="Turgeon B."/>
            <person name="Goodwin S."/>
            <person name="Spatafora J."/>
            <person name="Crous P."/>
            <person name="Grigoriev I."/>
        </authorList>
    </citation>
    <scope>NUCLEOTIDE SEQUENCE</scope>
    <source>
        <strain evidence="2">CBS 123094</strain>
    </source>
</reference>
<sequence>YFRKGFVFKVLWPELAGDSVRNITIVSHGVGKGEKLFVKIRWFVVVREGHNSASCLAIQTYGRKGVTDTKLKSEHAIMYTGDAAPEPLATERPIHYTDPKMGDPIQVIANKKWEKLDVLSRVNFRKIYTVEHNVKVNAFGQV</sequence>
<organism evidence="2 3">
    <name type="scientific">Amniculicola lignicola CBS 123094</name>
    <dbReference type="NCBI Taxonomy" id="1392246"/>
    <lineage>
        <taxon>Eukaryota</taxon>
        <taxon>Fungi</taxon>
        <taxon>Dikarya</taxon>
        <taxon>Ascomycota</taxon>
        <taxon>Pezizomycotina</taxon>
        <taxon>Dothideomycetes</taxon>
        <taxon>Pleosporomycetidae</taxon>
        <taxon>Pleosporales</taxon>
        <taxon>Amniculicolaceae</taxon>
        <taxon>Amniculicola</taxon>
    </lineage>
</organism>
<protein>
    <recommendedName>
        <fullName evidence="1">DUF6590 domain-containing protein</fullName>
    </recommendedName>
</protein>
<feature type="domain" description="DUF6590" evidence="1">
    <location>
        <begin position="1"/>
        <end position="142"/>
    </location>
</feature>